<reference evidence="6 7" key="1">
    <citation type="submission" date="2016-11" db="EMBL/GenBank/DDBJ databases">
        <title>Study of marine rhodopsin-containing bacteria.</title>
        <authorList>
            <person name="Yoshizawa S."/>
            <person name="Kumagai Y."/>
            <person name="Kogure K."/>
        </authorList>
    </citation>
    <scope>NUCLEOTIDE SEQUENCE [LARGE SCALE GENOMIC DNA]</scope>
    <source>
        <strain evidence="6 7">SG-29</strain>
    </source>
</reference>
<comment type="pathway">
    <text evidence="5">tRNA modification; tRNA-queuosine biosynthesis.</text>
</comment>
<comment type="subunit">
    <text evidence="5">Monomer.</text>
</comment>
<dbReference type="PANTHER" id="PTHR30307:SF0">
    <property type="entry name" value="S-ADENOSYLMETHIONINE:TRNA RIBOSYLTRANSFERASE-ISOMERASE"/>
    <property type="match status" value="1"/>
</dbReference>
<dbReference type="InterPro" id="IPR042119">
    <property type="entry name" value="QueA_dom2"/>
</dbReference>
<dbReference type="PANTHER" id="PTHR30307">
    <property type="entry name" value="S-ADENOSYLMETHIONINE:TRNA RIBOSYLTRANSFERASE-ISOMERASE"/>
    <property type="match status" value="1"/>
</dbReference>
<proteinExistence type="inferred from homology"/>
<dbReference type="HAMAP" id="MF_00113">
    <property type="entry name" value="QueA"/>
    <property type="match status" value="1"/>
</dbReference>
<evidence type="ECO:0000256" key="1">
    <source>
        <dbReference type="ARBA" id="ARBA00022490"/>
    </source>
</evidence>
<keyword evidence="6" id="KW-0413">Isomerase</keyword>
<dbReference type="EMBL" id="MQWB01000001">
    <property type="protein sequence ID" value="OZC03254.1"/>
    <property type="molecule type" value="Genomic_DNA"/>
</dbReference>
<evidence type="ECO:0000313" key="6">
    <source>
        <dbReference type="EMBL" id="OZC03254.1"/>
    </source>
</evidence>
<name>A0A259U0A4_9BACT</name>
<evidence type="ECO:0000256" key="2">
    <source>
        <dbReference type="ARBA" id="ARBA00022679"/>
    </source>
</evidence>
<evidence type="ECO:0000256" key="5">
    <source>
        <dbReference type="HAMAP-Rule" id="MF_00113"/>
    </source>
</evidence>
<comment type="similarity">
    <text evidence="5">Belongs to the QueA family.</text>
</comment>
<gene>
    <name evidence="5" type="primary">queA</name>
    <name evidence="6" type="ORF">BSZ36_09860</name>
</gene>
<keyword evidence="2 5" id="KW-0808">Transferase</keyword>
<dbReference type="UniPathway" id="UPA00392"/>
<dbReference type="GO" id="GO:0008616">
    <property type="term" value="P:tRNA queuosine(34) biosynthetic process"/>
    <property type="evidence" value="ECO:0007669"/>
    <property type="project" value="UniProtKB-UniRule"/>
</dbReference>
<keyword evidence="7" id="KW-1185">Reference proteome</keyword>
<accession>A0A259U0A4</accession>
<dbReference type="Pfam" id="PF02547">
    <property type="entry name" value="Queuosine_synth"/>
    <property type="match status" value="1"/>
</dbReference>
<dbReference type="AlphaFoldDB" id="A0A259U0A4"/>
<dbReference type="Gene3D" id="3.40.1780.10">
    <property type="entry name" value="QueA-like"/>
    <property type="match status" value="1"/>
</dbReference>
<keyword evidence="3 5" id="KW-0949">S-adenosyl-L-methionine</keyword>
<keyword evidence="1 5" id="KW-0963">Cytoplasm</keyword>
<dbReference type="GO" id="GO:0005737">
    <property type="term" value="C:cytoplasm"/>
    <property type="evidence" value="ECO:0007669"/>
    <property type="project" value="UniProtKB-SubCell"/>
</dbReference>
<comment type="function">
    <text evidence="5">Transfers and isomerizes the ribose moiety from AdoMet to the 7-aminomethyl group of 7-deazaguanine (preQ1-tRNA) to give epoxyqueuosine (oQ-tRNA).</text>
</comment>
<dbReference type="SUPFAM" id="SSF111337">
    <property type="entry name" value="QueA-like"/>
    <property type="match status" value="1"/>
</dbReference>
<comment type="catalytic activity">
    <reaction evidence="5">
        <text>7-aminomethyl-7-carbaguanosine(34) in tRNA + S-adenosyl-L-methionine = epoxyqueuosine(34) in tRNA + adenine + L-methionine + 2 H(+)</text>
        <dbReference type="Rhea" id="RHEA:32155"/>
        <dbReference type="Rhea" id="RHEA-COMP:10342"/>
        <dbReference type="Rhea" id="RHEA-COMP:18582"/>
        <dbReference type="ChEBI" id="CHEBI:15378"/>
        <dbReference type="ChEBI" id="CHEBI:16708"/>
        <dbReference type="ChEBI" id="CHEBI:57844"/>
        <dbReference type="ChEBI" id="CHEBI:59789"/>
        <dbReference type="ChEBI" id="CHEBI:82833"/>
        <dbReference type="ChEBI" id="CHEBI:194443"/>
        <dbReference type="EC" id="2.4.99.17"/>
    </reaction>
</comment>
<comment type="caution">
    <text evidence="6">The sequence shown here is derived from an EMBL/GenBank/DDBJ whole genome shotgun (WGS) entry which is preliminary data.</text>
</comment>
<dbReference type="InterPro" id="IPR042118">
    <property type="entry name" value="QueA_dom1"/>
</dbReference>
<evidence type="ECO:0000256" key="4">
    <source>
        <dbReference type="ARBA" id="ARBA00022785"/>
    </source>
</evidence>
<dbReference type="InParanoid" id="A0A259U0A4"/>
<evidence type="ECO:0000313" key="7">
    <source>
        <dbReference type="Proteomes" id="UP000216446"/>
    </source>
</evidence>
<keyword evidence="4 5" id="KW-0671">Queuosine biosynthesis</keyword>
<comment type="subcellular location">
    <subcellularLocation>
        <location evidence="5">Cytoplasm</location>
    </subcellularLocation>
</comment>
<dbReference type="OrthoDB" id="9805933at2"/>
<dbReference type="EC" id="2.4.99.17" evidence="5"/>
<protein>
    <recommendedName>
        <fullName evidence="5">S-adenosylmethionine:tRNA ribosyltransferase-isomerase</fullName>
        <ecNumber evidence="5">2.4.99.17</ecNumber>
    </recommendedName>
    <alternativeName>
        <fullName evidence="5">Queuosine biosynthesis protein QueA</fullName>
    </alternativeName>
</protein>
<dbReference type="NCBIfam" id="TIGR00113">
    <property type="entry name" value="queA"/>
    <property type="match status" value="1"/>
</dbReference>
<organism evidence="6 7">
    <name type="scientific">Rubricoccus marinus</name>
    <dbReference type="NCBI Taxonomy" id="716817"/>
    <lineage>
        <taxon>Bacteria</taxon>
        <taxon>Pseudomonadati</taxon>
        <taxon>Rhodothermota</taxon>
        <taxon>Rhodothermia</taxon>
        <taxon>Rhodothermales</taxon>
        <taxon>Rubricoccaceae</taxon>
        <taxon>Rubricoccus</taxon>
    </lineage>
</organism>
<dbReference type="NCBIfam" id="NF001140">
    <property type="entry name" value="PRK00147.1"/>
    <property type="match status" value="1"/>
</dbReference>
<evidence type="ECO:0000256" key="3">
    <source>
        <dbReference type="ARBA" id="ARBA00022691"/>
    </source>
</evidence>
<dbReference type="GO" id="GO:0051075">
    <property type="term" value="F:S-adenosylmethionine:tRNA ribosyltransferase-isomerase activity"/>
    <property type="evidence" value="ECO:0007669"/>
    <property type="project" value="UniProtKB-EC"/>
</dbReference>
<sequence>MRLAPASNLLRHTAPTRLTDFDFDFPRELVAAYPAEPRDSTRLMVVDRAERTIEHKTMVDLPDYFGTGDVLVANDTQVFPARLRGYKDKTEAKVEVFLLRELNPEQRLWDTIVDPARKVRVGNKLVFQDGLEAEVLDNTTSRGRTLRFIFDGSPEALHAHIDRIGETPIPPYLRRPAEAADKVRYQTIFARNRGAVAAPTAGLHFTPELISALEAKGTAVTSVTLHKGLGSFRPVDVEDLSKHRMDAEKIVVTPEATEIVNAALTSNDRTVTACGLTVIRAMESSLSAERTLKAVEGWTDKFILEPYDFLITERLLCNFQRPRSTLLMMKAAFMGHDLLRAAYDEAVKEEYRLFSFGDAMLIL</sequence>
<dbReference type="RefSeq" id="WP_094548413.1">
    <property type="nucleotide sequence ID" value="NZ_MQWB01000001.1"/>
</dbReference>
<dbReference type="FunFam" id="2.40.10.240:FF:000002">
    <property type="entry name" value="S-adenosylmethionine:tRNA ribosyltransferase-isomerase"/>
    <property type="match status" value="1"/>
</dbReference>
<dbReference type="InterPro" id="IPR003699">
    <property type="entry name" value="QueA"/>
</dbReference>
<dbReference type="InterPro" id="IPR036100">
    <property type="entry name" value="QueA_sf"/>
</dbReference>
<dbReference type="Proteomes" id="UP000216446">
    <property type="component" value="Unassembled WGS sequence"/>
</dbReference>
<dbReference type="Gene3D" id="2.40.10.240">
    <property type="entry name" value="QueA-like"/>
    <property type="match status" value="1"/>
</dbReference>